<evidence type="ECO:0000313" key="4">
    <source>
        <dbReference type="Proteomes" id="UP001174909"/>
    </source>
</evidence>
<keyword evidence="4" id="KW-1185">Reference proteome</keyword>
<dbReference type="InterPro" id="IPR003767">
    <property type="entry name" value="Malate/L-lactate_DH-like"/>
</dbReference>
<dbReference type="InterPro" id="IPR043143">
    <property type="entry name" value="Mal/L-sulf/L-lact_DH-like_NADP"/>
</dbReference>
<evidence type="ECO:0000313" key="3">
    <source>
        <dbReference type="EMBL" id="CAI8008037.1"/>
    </source>
</evidence>
<dbReference type="Gene3D" id="3.30.1370.60">
    <property type="entry name" value="Hypothetical oxidoreductase yiak, domain 2"/>
    <property type="match status" value="1"/>
</dbReference>
<dbReference type="SUPFAM" id="SSF89733">
    <property type="entry name" value="L-sulfolactate dehydrogenase-like"/>
    <property type="match status" value="1"/>
</dbReference>
<keyword evidence="2" id="KW-0560">Oxidoreductase</keyword>
<evidence type="ECO:0000256" key="2">
    <source>
        <dbReference type="ARBA" id="ARBA00023002"/>
    </source>
</evidence>
<dbReference type="InterPro" id="IPR036111">
    <property type="entry name" value="Mal/L-sulfo/L-lacto_DH-like_sf"/>
</dbReference>
<gene>
    <name evidence="3" type="ORF">GBAR_LOCUS5570</name>
</gene>
<comment type="similarity">
    <text evidence="1">Belongs to the LDH2/MDH2 oxidoreductase family.</text>
</comment>
<protein>
    <submittedName>
        <fullName evidence="3">Malate dehydrogenase</fullName>
    </submittedName>
</protein>
<reference evidence="3" key="1">
    <citation type="submission" date="2023-03" db="EMBL/GenBank/DDBJ databases">
        <authorList>
            <person name="Steffen K."/>
            <person name="Cardenas P."/>
        </authorList>
    </citation>
    <scope>NUCLEOTIDE SEQUENCE</scope>
</reference>
<dbReference type="Pfam" id="PF02615">
    <property type="entry name" value="Ldh_2"/>
    <property type="match status" value="1"/>
</dbReference>
<dbReference type="Proteomes" id="UP001174909">
    <property type="component" value="Unassembled WGS sequence"/>
</dbReference>
<organism evidence="3 4">
    <name type="scientific">Geodia barretti</name>
    <name type="common">Barrett's horny sponge</name>
    <dbReference type="NCBI Taxonomy" id="519541"/>
    <lineage>
        <taxon>Eukaryota</taxon>
        <taxon>Metazoa</taxon>
        <taxon>Porifera</taxon>
        <taxon>Demospongiae</taxon>
        <taxon>Heteroscleromorpha</taxon>
        <taxon>Tetractinellida</taxon>
        <taxon>Astrophorina</taxon>
        <taxon>Geodiidae</taxon>
        <taxon>Geodia</taxon>
    </lineage>
</organism>
<proteinExistence type="inferred from homology"/>
<dbReference type="AlphaFoldDB" id="A0AA35WCA9"/>
<dbReference type="PANTHER" id="PTHR11091:SF0">
    <property type="entry name" value="MALATE DEHYDROGENASE"/>
    <property type="match status" value="1"/>
</dbReference>
<dbReference type="EMBL" id="CASHTH010000814">
    <property type="protein sequence ID" value="CAI8008037.1"/>
    <property type="molecule type" value="Genomic_DNA"/>
</dbReference>
<comment type="caution">
    <text evidence="3">The sequence shown here is derived from an EMBL/GenBank/DDBJ whole genome shotgun (WGS) entry which is preliminary data.</text>
</comment>
<sequence>MQMAIDKARNIGVGVVTMFNAGHSGGIGHHATLAAEQDMIGFVTTAGGAQVVPTFGSEGRLGTNPIALAAPAATEPPFLFDAATSNVAGNKLGLARRVSASLLPGWITEQDGTPILERRMCPSEANTGTFRLAGRERWVRTRGMVWR</sequence>
<accession>A0AA35WCA9</accession>
<name>A0AA35WCA9_GEOBA</name>
<dbReference type="PANTHER" id="PTHR11091">
    <property type="entry name" value="OXIDOREDUCTASE-RELATED"/>
    <property type="match status" value="1"/>
</dbReference>
<evidence type="ECO:0000256" key="1">
    <source>
        <dbReference type="ARBA" id="ARBA00006056"/>
    </source>
</evidence>
<dbReference type="GO" id="GO:0016491">
    <property type="term" value="F:oxidoreductase activity"/>
    <property type="evidence" value="ECO:0007669"/>
    <property type="project" value="UniProtKB-KW"/>
</dbReference>